<dbReference type="EMBL" id="JAPJZI010000001">
    <property type="protein sequence ID" value="MDA5400248.1"/>
    <property type="molecule type" value="Genomic_DNA"/>
</dbReference>
<evidence type="ECO:0000256" key="2">
    <source>
        <dbReference type="ARBA" id="ARBA00023125"/>
    </source>
</evidence>
<evidence type="ECO:0000256" key="1">
    <source>
        <dbReference type="ARBA" id="ARBA00023015"/>
    </source>
</evidence>
<sequence>MNLETANLWFPKYARQEPNDFVIDVSQSDFEMQTSLFDQSNVVHRQLTPGIFQGRVLCAMVGRVSIFMEFSSQAIEKQFSTPQDLFSFCLVLNDTKQFVTNGKLKSKDMLCVTPPGGETTIVAPPDAITLAFAVDRDALLASLVLEPQLADWLMGLGRNGVLIRSVNLVQTLRDRMFAALEIALGTRDPERRAVIDDIALTGIASALTLEWLKINGLSTVDRARGFQRFERARTMLINDSGLMDRVRAGLTRELGSQRSLEKAFSDFAFLGPMAYLRVVRLHNARHKLLDPERADESIGDIAAEESFWDWSRFTSYYRKQFGELPSQTRQRAFEGKAPPARRSLTSGVV</sequence>
<accession>A0A9X3UKD5</accession>
<protein>
    <submittedName>
        <fullName evidence="6">Helix-turn-helix domain-containing protein</fullName>
    </submittedName>
</protein>
<evidence type="ECO:0000313" key="7">
    <source>
        <dbReference type="Proteomes" id="UP001151234"/>
    </source>
</evidence>
<dbReference type="RefSeq" id="WP_271292118.1">
    <property type="nucleotide sequence ID" value="NZ_JAPJZI010000001.1"/>
</dbReference>
<dbReference type="SUPFAM" id="SSF46689">
    <property type="entry name" value="Homeodomain-like"/>
    <property type="match status" value="1"/>
</dbReference>
<keyword evidence="2" id="KW-0238">DNA-binding</keyword>
<evidence type="ECO:0000256" key="4">
    <source>
        <dbReference type="SAM" id="MobiDB-lite"/>
    </source>
</evidence>
<proteinExistence type="predicted"/>
<evidence type="ECO:0000259" key="5">
    <source>
        <dbReference type="PROSITE" id="PS01124"/>
    </source>
</evidence>
<keyword evidence="1" id="KW-0805">Transcription regulation</keyword>
<keyword evidence="7" id="KW-1185">Reference proteome</keyword>
<evidence type="ECO:0000256" key="3">
    <source>
        <dbReference type="ARBA" id="ARBA00023163"/>
    </source>
</evidence>
<dbReference type="Proteomes" id="UP001151234">
    <property type="component" value="Unassembled WGS sequence"/>
</dbReference>
<dbReference type="AlphaFoldDB" id="A0A9X3UKD5"/>
<dbReference type="GO" id="GO:0003700">
    <property type="term" value="F:DNA-binding transcription factor activity"/>
    <property type="evidence" value="ECO:0007669"/>
    <property type="project" value="InterPro"/>
</dbReference>
<dbReference type="GO" id="GO:0043565">
    <property type="term" value="F:sequence-specific DNA binding"/>
    <property type="evidence" value="ECO:0007669"/>
    <property type="project" value="InterPro"/>
</dbReference>
<keyword evidence="3" id="KW-0804">Transcription</keyword>
<name>A0A9X3UKD5_9HYPH</name>
<dbReference type="InterPro" id="IPR018060">
    <property type="entry name" value="HTH_AraC"/>
</dbReference>
<comment type="caution">
    <text evidence="6">The sequence shown here is derived from an EMBL/GenBank/DDBJ whole genome shotgun (WGS) entry which is preliminary data.</text>
</comment>
<feature type="region of interest" description="Disordered" evidence="4">
    <location>
        <begin position="328"/>
        <end position="349"/>
    </location>
</feature>
<reference evidence="6" key="1">
    <citation type="submission" date="2022-11" db="EMBL/GenBank/DDBJ databases">
        <title>Draft genome sequence of Hoeflea poritis E7-10 and Hoeflea prorocentri PM5-8, separated from scleractinian coral Porites lutea and marine dinoflagellate.</title>
        <authorList>
            <person name="Zhang G."/>
            <person name="Wei Q."/>
            <person name="Cai L."/>
        </authorList>
    </citation>
    <scope>NUCLEOTIDE SEQUENCE</scope>
    <source>
        <strain evidence="6">PM5-8</strain>
    </source>
</reference>
<dbReference type="PROSITE" id="PS01124">
    <property type="entry name" value="HTH_ARAC_FAMILY_2"/>
    <property type="match status" value="1"/>
</dbReference>
<organism evidence="6 7">
    <name type="scientific">Hoeflea prorocentri</name>
    <dbReference type="NCBI Taxonomy" id="1922333"/>
    <lineage>
        <taxon>Bacteria</taxon>
        <taxon>Pseudomonadati</taxon>
        <taxon>Pseudomonadota</taxon>
        <taxon>Alphaproteobacteria</taxon>
        <taxon>Hyphomicrobiales</taxon>
        <taxon>Rhizobiaceae</taxon>
        <taxon>Hoeflea</taxon>
    </lineage>
</organism>
<dbReference type="PANTHER" id="PTHR46796">
    <property type="entry name" value="HTH-TYPE TRANSCRIPTIONAL ACTIVATOR RHAS-RELATED"/>
    <property type="match status" value="1"/>
</dbReference>
<dbReference type="InterPro" id="IPR009057">
    <property type="entry name" value="Homeodomain-like_sf"/>
</dbReference>
<dbReference type="Pfam" id="PF12833">
    <property type="entry name" value="HTH_18"/>
    <property type="match status" value="1"/>
</dbReference>
<evidence type="ECO:0000313" key="6">
    <source>
        <dbReference type="EMBL" id="MDA5400248.1"/>
    </source>
</evidence>
<dbReference type="InterPro" id="IPR050204">
    <property type="entry name" value="AraC_XylS_family_regulators"/>
</dbReference>
<dbReference type="Gene3D" id="1.10.10.60">
    <property type="entry name" value="Homeodomain-like"/>
    <property type="match status" value="1"/>
</dbReference>
<dbReference type="SMART" id="SM00342">
    <property type="entry name" value="HTH_ARAC"/>
    <property type="match status" value="1"/>
</dbReference>
<dbReference type="PANTHER" id="PTHR46796:SF12">
    <property type="entry name" value="HTH-TYPE DNA-BINDING TRANSCRIPTIONAL ACTIVATOR EUTR"/>
    <property type="match status" value="1"/>
</dbReference>
<feature type="domain" description="HTH araC/xylS-type" evidence="5">
    <location>
        <begin position="256"/>
        <end position="331"/>
    </location>
</feature>
<gene>
    <name evidence="6" type="ORF">OQ273_16845</name>
</gene>